<dbReference type="GO" id="GO:0008111">
    <property type="term" value="F:alpha-methylacyl-CoA racemase activity"/>
    <property type="evidence" value="ECO:0007669"/>
    <property type="project" value="UniProtKB-EC"/>
</dbReference>
<dbReference type="PANTHER" id="PTHR48228:SF5">
    <property type="entry name" value="ALPHA-METHYLACYL-COA RACEMASE"/>
    <property type="match status" value="1"/>
</dbReference>
<dbReference type="Pfam" id="PF02515">
    <property type="entry name" value="CoA_transf_3"/>
    <property type="match status" value="1"/>
</dbReference>
<feature type="region of interest" description="Disordered" evidence="1">
    <location>
        <begin position="336"/>
        <end position="365"/>
    </location>
</feature>
<dbReference type="InterPro" id="IPR023606">
    <property type="entry name" value="CoA-Trfase_III_dom_1_sf"/>
</dbReference>
<dbReference type="EC" id="5.1.99.4" evidence="2"/>
<gene>
    <name evidence="2" type="primary">Amacr</name>
    <name evidence="2" type="ORF">MPL3365_20110</name>
</gene>
<dbReference type="Gene3D" id="3.40.50.10540">
    <property type="entry name" value="Crotonobetainyl-coa:carnitine coa-transferase, domain 1"/>
    <property type="match status" value="1"/>
</dbReference>
<proteinExistence type="predicted"/>
<dbReference type="Gene3D" id="3.30.1540.10">
    <property type="entry name" value="formyl-coa transferase, domain 3"/>
    <property type="match status" value="1"/>
</dbReference>
<reference evidence="2 3" key="1">
    <citation type="submission" date="2014-08" db="EMBL/GenBank/DDBJ databases">
        <authorList>
            <person name="Moulin Lionel"/>
        </authorList>
    </citation>
    <scope>NUCLEOTIDE SEQUENCE [LARGE SCALE GENOMIC DNA]</scope>
</reference>
<dbReference type="InterPro" id="IPR044855">
    <property type="entry name" value="CoA-Trfase_III_dom3_sf"/>
</dbReference>
<name>A0A090G8B8_MESPL</name>
<dbReference type="Proteomes" id="UP000046122">
    <property type="component" value="Unassembled WGS sequence"/>
</dbReference>
<dbReference type="EMBL" id="CCNE01000012">
    <property type="protein sequence ID" value="CDX54664.1"/>
    <property type="molecule type" value="Genomic_DNA"/>
</dbReference>
<dbReference type="SUPFAM" id="SSF89796">
    <property type="entry name" value="CoA-transferase family III (CaiB/BaiF)"/>
    <property type="match status" value="1"/>
</dbReference>
<dbReference type="AlphaFoldDB" id="A0A090G8B8"/>
<sequence length="395" mass="41771">MTGSPTGAAASTEKTGPLAGLKVIEMAGLGPVPLAALMLSEMGAGVLRIERADSGQPLLSLSEEYDLDRHGRSILKLDLKDPTGADLLLRLAAKADILVEGFRPGVMERLGLGPDVVLQRNPALIYGRLTGFGQDGPLSARAGHDITYLAYAGLLHALGRQDAPPVPPLNLVADQGGGAMMLIAGVLAALFQRSLTGKGQVIDASMIEGASMLAAPIHAYMAAGLWSDRRGENLLDSGAPFYDTYETADARHIAVGCLEPRFFAEFARLLPLDSRFVGSQYDKSSWPAMRAAIAGRIRERTRDEWAALFAATDACVAPVLSLVEARDHPHNRARQSFVKSGELDRPAPAPRFSQNPQTLAAAPAAGDRQPVGILTRFGLSEEEIGALAKAGVVGR</sequence>
<evidence type="ECO:0000256" key="1">
    <source>
        <dbReference type="SAM" id="MobiDB-lite"/>
    </source>
</evidence>
<protein>
    <submittedName>
        <fullName evidence="2">Alpha-methylacyl-CoA racemase</fullName>
        <ecNumber evidence="2">5.1.99.4</ecNumber>
    </submittedName>
</protein>
<dbReference type="InterPro" id="IPR003673">
    <property type="entry name" value="CoA-Trfase_fam_III"/>
</dbReference>
<dbReference type="InterPro" id="IPR050509">
    <property type="entry name" value="CoA-transferase_III"/>
</dbReference>
<keyword evidence="2" id="KW-0413">Isomerase</keyword>
<dbReference type="PANTHER" id="PTHR48228">
    <property type="entry name" value="SUCCINYL-COA--D-CITRAMALATE COA-TRANSFERASE"/>
    <property type="match status" value="1"/>
</dbReference>
<organism evidence="2 3">
    <name type="scientific">Mesorhizobium plurifarium</name>
    <dbReference type="NCBI Taxonomy" id="69974"/>
    <lineage>
        <taxon>Bacteria</taxon>
        <taxon>Pseudomonadati</taxon>
        <taxon>Pseudomonadota</taxon>
        <taxon>Alphaproteobacteria</taxon>
        <taxon>Hyphomicrobiales</taxon>
        <taxon>Phyllobacteriaceae</taxon>
        <taxon>Mesorhizobium</taxon>
    </lineage>
</organism>
<accession>A0A090G8B8</accession>
<evidence type="ECO:0000313" key="2">
    <source>
        <dbReference type="EMBL" id="CDX54664.1"/>
    </source>
</evidence>
<evidence type="ECO:0000313" key="3">
    <source>
        <dbReference type="Proteomes" id="UP000046122"/>
    </source>
</evidence>